<dbReference type="STRING" id="200324.A0A2N5SJB4"/>
<reference evidence="5 6" key="1">
    <citation type="submission" date="2017-11" db="EMBL/GenBank/DDBJ databases">
        <title>De novo assembly and phasing of dikaryotic genomes from two isolates of Puccinia coronata f. sp. avenae, the causal agent of oat crown rust.</title>
        <authorList>
            <person name="Miller M.E."/>
            <person name="Zhang Y."/>
            <person name="Omidvar V."/>
            <person name="Sperschneider J."/>
            <person name="Schwessinger B."/>
            <person name="Raley C."/>
            <person name="Palmer J.M."/>
            <person name="Garnica D."/>
            <person name="Upadhyaya N."/>
            <person name="Rathjen J."/>
            <person name="Taylor J.M."/>
            <person name="Park R.F."/>
            <person name="Dodds P.N."/>
            <person name="Hirsch C.D."/>
            <person name="Kianian S.F."/>
            <person name="Figueroa M."/>
        </authorList>
    </citation>
    <scope>NUCLEOTIDE SEQUENCE [LARGE SCALE GENOMIC DNA]</scope>
    <source>
        <strain evidence="5">12NC29</strain>
    </source>
</reference>
<dbReference type="FunFam" id="3.40.50.720:FF:000281">
    <property type="entry name" value="Uncharacterized oxidoreductase YIR035C"/>
    <property type="match status" value="1"/>
</dbReference>
<evidence type="ECO:0000313" key="5">
    <source>
        <dbReference type="EMBL" id="PLW13332.1"/>
    </source>
</evidence>
<organism evidence="5 6">
    <name type="scientific">Puccinia coronata f. sp. avenae</name>
    <dbReference type="NCBI Taxonomy" id="200324"/>
    <lineage>
        <taxon>Eukaryota</taxon>
        <taxon>Fungi</taxon>
        <taxon>Dikarya</taxon>
        <taxon>Basidiomycota</taxon>
        <taxon>Pucciniomycotina</taxon>
        <taxon>Pucciniomycetes</taxon>
        <taxon>Pucciniales</taxon>
        <taxon>Pucciniaceae</taxon>
        <taxon>Puccinia</taxon>
    </lineage>
</organism>
<dbReference type="EMBL" id="PGCJ01000953">
    <property type="protein sequence ID" value="PLW13332.1"/>
    <property type="molecule type" value="Genomic_DNA"/>
</dbReference>
<comment type="caution">
    <text evidence="5">The sequence shown here is derived from an EMBL/GenBank/DDBJ whole genome shotgun (WGS) entry which is preliminary data.</text>
</comment>
<accession>A0A2N5SJB4</accession>
<keyword evidence="2" id="KW-0521">NADP</keyword>
<dbReference type="PANTHER" id="PTHR43008">
    <property type="entry name" value="BENZIL REDUCTASE"/>
    <property type="match status" value="1"/>
</dbReference>
<dbReference type="Pfam" id="PF00106">
    <property type="entry name" value="adh_short"/>
    <property type="match status" value="1"/>
</dbReference>
<protein>
    <recommendedName>
        <fullName evidence="7">NAD(P)-binding protein</fullName>
    </recommendedName>
</protein>
<comment type="similarity">
    <text evidence="1 4">Belongs to the short-chain dehydrogenases/reductases (SDR) family.</text>
</comment>
<keyword evidence="6" id="KW-1185">Reference proteome</keyword>
<dbReference type="InterPro" id="IPR020904">
    <property type="entry name" value="Sc_DH/Rdtase_CS"/>
</dbReference>
<evidence type="ECO:0000256" key="4">
    <source>
        <dbReference type="RuleBase" id="RU000363"/>
    </source>
</evidence>
<dbReference type="InterPro" id="IPR002347">
    <property type="entry name" value="SDR_fam"/>
</dbReference>
<keyword evidence="3" id="KW-0560">Oxidoreductase</keyword>
<evidence type="ECO:0008006" key="7">
    <source>
        <dbReference type="Google" id="ProtNLM"/>
    </source>
</evidence>
<dbReference type="Proteomes" id="UP000235388">
    <property type="component" value="Unassembled WGS sequence"/>
</dbReference>
<evidence type="ECO:0000256" key="1">
    <source>
        <dbReference type="ARBA" id="ARBA00006484"/>
    </source>
</evidence>
<dbReference type="InterPro" id="IPR036291">
    <property type="entry name" value="NAD(P)-bd_dom_sf"/>
</dbReference>
<dbReference type="Gene3D" id="3.40.50.720">
    <property type="entry name" value="NAD(P)-binding Rossmann-like Domain"/>
    <property type="match status" value="1"/>
</dbReference>
<dbReference type="PRINTS" id="PR00081">
    <property type="entry name" value="GDHRDH"/>
</dbReference>
<dbReference type="SUPFAM" id="SSF51735">
    <property type="entry name" value="NAD(P)-binding Rossmann-fold domains"/>
    <property type="match status" value="1"/>
</dbReference>
<sequence length="255" mass="27999">MSAPKPPTIVLTGGSRGIGLSCLKLLLRPPISANVVSLSRSFPPELQELKKEYPQRLLVIQGDVSKDEDNKLAVESAVKSFGSVDGLVMNSGTIKFERIDDAKSTLQSWKEVFDVNFFSLVSILKHSLVHLRNSQGKVVFVSSGAAVGGIASWGSYNATKAAMNSLCRTLASEEPTITSIALRPGVVDTEMQAQLRSEAKQVMNSPNYKHFHKLYENSKLVAPEQPAEVITNLLVRADTKHTPVFFYHLFLFILI</sequence>
<dbReference type="AlphaFoldDB" id="A0A2N5SJB4"/>
<dbReference type="GO" id="GO:0050664">
    <property type="term" value="F:oxidoreductase activity, acting on NAD(P)H, oxygen as acceptor"/>
    <property type="evidence" value="ECO:0007669"/>
    <property type="project" value="TreeGrafter"/>
</dbReference>
<dbReference type="OrthoDB" id="9876299at2759"/>
<evidence type="ECO:0000256" key="2">
    <source>
        <dbReference type="ARBA" id="ARBA00022857"/>
    </source>
</evidence>
<evidence type="ECO:0000256" key="3">
    <source>
        <dbReference type="ARBA" id="ARBA00023002"/>
    </source>
</evidence>
<evidence type="ECO:0000313" key="6">
    <source>
        <dbReference type="Proteomes" id="UP000235388"/>
    </source>
</evidence>
<proteinExistence type="inferred from homology"/>
<gene>
    <name evidence="5" type="ORF">PCANC_16700</name>
</gene>
<dbReference type="PANTHER" id="PTHR43008:SF8">
    <property type="entry name" value="BENZIL REDUCTASE ((S)-BENZOIN FORMING) IRC24"/>
    <property type="match status" value="1"/>
</dbReference>
<dbReference type="PRINTS" id="PR00080">
    <property type="entry name" value="SDRFAMILY"/>
</dbReference>
<dbReference type="PROSITE" id="PS00061">
    <property type="entry name" value="ADH_SHORT"/>
    <property type="match status" value="1"/>
</dbReference>
<name>A0A2N5SJB4_9BASI</name>